<sequence length="44" mass="4877">MRRRSNPIRRRGRRSRNRMARPIVADDALCASSGPSQENGPGGN</sequence>
<proteinExistence type="predicted"/>
<dbReference type="AlphaFoldDB" id="U3A9Q5"/>
<evidence type="ECO:0000313" key="3">
    <source>
        <dbReference type="Proteomes" id="UP000016986"/>
    </source>
</evidence>
<name>U3A9Q5_9EURY</name>
<reference evidence="2 3" key="1">
    <citation type="submission" date="2013-09" db="EMBL/GenBank/DDBJ databases">
        <title>Whole genome sequencing of Halarchaeum acidiphilum strain MH1-52-1.</title>
        <authorList>
            <person name="Shimane Y."/>
            <person name="Minegishi H."/>
            <person name="Nishi S."/>
            <person name="Echigo A."/>
            <person name="Shuto A."/>
            <person name="Konishi M."/>
            <person name="Ito T."/>
            <person name="Ohkuma M."/>
            <person name="Ohta Y."/>
            <person name="Nagano Y."/>
            <person name="Tsubouchi T."/>
            <person name="Mori K."/>
            <person name="Usui K."/>
            <person name="Kamekura M."/>
            <person name="Usami R."/>
            <person name="Takaki Y."/>
            <person name="Hatada Y."/>
        </authorList>
    </citation>
    <scope>NUCLEOTIDE SEQUENCE [LARGE SCALE GENOMIC DNA]</scope>
    <source>
        <strain evidence="2 3">JCM 16109</strain>
    </source>
</reference>
<evidence type="ECO:0000313" key="2">
    <source>
        <dbReference type="EMBL" id="GAD51493.1"/>
    </source>
</evidence>
<keyword evidence="3" id="KW-1185">Reference proteome</keyword>
<evidence type="ECO:0000256" key="1">
    <source>
        <dbReference type="SAM" id="MobiDB-lite"/>
    </source>
</evidence>
<dbReference type="EMBL" id="BATA01000003">
    <property type="protein sequence ID" value="GAD51493.1"/>
    <property type="molecule type" value="Genomic_DNA"/>
</dbReference>
<accession>U3A9Q5</accession>
<dbReference type="Proteomes" id="UP000016986">
    <property type="component" value="Unassembled WGS sequence"/>
</dbReference>
<feature type="compositionally biased region" description="Polar residues" evidence="1">
    <location>
        <begin position="33"/>
        <end position="44"/>
    </location>
</feature>
<protein>
    <submittedName>
        <fullName evidence="2">Uncharacterized protein</fullName>
    </submittedName>
</protein>
<feature type="region of interest" description="Disordered" evidence="1">
    <location>
        <begin position="1"/>
        <end position="44"/>
    </location>
</feature>
<comment type="caution">
    <text evidence="2">The sequence shown here is derived from an EMBL/GenBank/DDBJ whole genome shotgun (WGS) entry which is preliminary data.</text>
</comment>
<organism evidence="2 3">
    <name type="scientific">Halarchaeum acidiphilum MH1-52-1</name>
    <dbReference type="NCBI Taxonomy" id="1261545"/>
    <lineage>
        <taxon>Archaea</taxon>
        <taxon>Methanobacteriati</taxon>
        <taxon>Methanobacteriota</taxon>
        <taxon>Stenosarchaea group</taxon>
        <taxon>Halobacteria</taxon>
        <taxon>Halobacteriales</taxon>
        <taxon>Halobacteriaceae</taxon>
    </lineage>
</organism>
<gene>
    <name evidence="2" type="ORF">MBEHAL_0253</name>
</gene>
<feature type="compositionally biased region" description="Basic residues" evidence="1">
    <location>
        <begin position="1"/>
        <end position="19"/>
    </location>
</feature>